<dbReference type="Proteomes" id="UP000223060">
    <property type="component" value="Chromosome"/>
</dbReference>
<evidence type="ECO:0000313" key="1">
    <source>
        <dbReference type="EMBL" id="AQY51472.1"/>
    </source>
</evidence>
<protein>
    <submittedName>
        <fullName evidence="1">Uncharacterized protein</fullName>
    </submittedName>
</protein>
<dbReference type="AlphaFoldDB" id="A0A1S7FVQ9"/>
<sequence length="144" mass="16497">MAIWQFEMFILPEEQVHSGYNDRSEISWEGKSITESSKGKLEDILIRTKSWSDEIEQYGSSDGTCMEIFHDGNQVMDIHARLNLRNLTKTELLGIIDFIKENKAAILSDNGEAIPLHLVDIMAEIKKSRAYKFVRNPHGNLTDK</sequence>
<organism evidence="1 2">
    <name type="scientific">Listeria weihenstephanensis</name>
    <dbReference type="NCBI Taxonomy" id="1006155"/>
    <lineage>
        <taxon>Bacteria</taxon>
        <taxon>Bacillati</taxon>
        <taxon>Bacillota</taxon>
        <taxon>Bacilli</taxon>
        <taxon>Bacillales</taxon>
        <taxon>Listeriaceae</taxon>
        <taxon>Listeria</taxon>
    </lineage>
</organism>
<evidence type="ECO:0000313" key="2">
    <source>
        <dbReference type="Proteomes" id="UP000223060"/>
    </source>
</evidence>
<dbReference type="RefSeq" id="WP_036062812.1">
    <property type="nucleotide sequence ID" value="NZ_CP011102.1"/>
</dbReference>
<proteinExistence type="predicted"/>
<keyword evidence="2" id="KW-1185">Reference proteome</keyword>
<reference evidence="2" key="1">
    <citation type="submission" date="2015-03" db="EMBL/GenBank/DDBJ databases">
        <authorList>
            <person name="Ferrari E."/>
            <person name="Walter M.C."/>
            <person name="Huptas C."/>
            <person name="Scherer S."/>
            <person name="Mueller-Herbst S."/>
        </authorList>
    </citation>
    <scope>NUCLEOTIDE SEQUENCE [LARGE SCALE GENOMIC DNA]</scope>
    <source>
        <strain evidence="2">LWP01</strain>
    </source>
</reference>
<name>A0A1S7FVQ9_9LIST</name>
<dbReference type="EMBL" id="CP011102">
    <property type="protein sequence ID" value="AQY51472.1"/>
    <property type="molecule type" value="Genomic_DNA"/>
</dbReference>
<accession>A0A1S7FVQ9</accession>
<gene>
    <name evidence="1" type="ORF">UE46_10775</name>
</gene>
<dbReference type="KEGG" id="lwi:UE46_10775"/>